<evidence type="ECO:0000313" key="2">
    <source>
        <dbReference type="Proteomes" id="UP000492821"/>
    </source>
</evidence>
<evidence type="ECO:0000256" key="1">
    <source>
        <dbReference type="SAM" id="Phobius"/>
    </source>
</evidence>
<dbReference type="SUPFAM" id="SSF81321">
    <property type="entry name" value="Family A G protein-coupled receptor-like"/>
    <property type="match status" value="1"/>
</dbReference>
<evidence type="ECO:0000313" key="3">
    <source>
        <dbReference type="WBParaSite" id="Pan_g6485.t2"/>
    </source>
</evidence>
<proteinExistence type="predicted"/>
<dbReference type="AlphaFoldDB" id="A0A7E4W2D3"/>
<keyword evidence="1" id="KW-0812">Transmembrane</keyword>
<sequence length="209" mass="23941">MGFYLAYSFHRDIERNDLIPSVVLSEFVTLDSDIPYVVADVRFDKELWLPVTFGFILVCFIISSIITIYYAGRITQFIFANAAMTERFKRSYMMLHRTLMVQAALFFISGVVPIIIMAIYSVLRVRQALVIFAVASSVFAWVSAINPCVSIYMILPFRRFLKSKFTSNVAASSKSPALNPVSTQVPSGQDKLWLLINKYRFLRIFTRQT</sequence>
<reference evidence="2" key="1">
    <citation type="journal article" date="2013" name="Genetics">
        <title>The draft genome and transcriptome of Panagrellus redivivus are shaped by the harsh demands of a free-living lifestyle.</title>
        <authorList>
            <person name="Srinivasan J."/>
            <person name="Dillman A.R."/>
            <person name="Macchietto M.G."/>
            <person name="Heikkinen L."/>
            <person name="Lakso M."/>
            <person name="Fracchia K.M."/>
            <person name="Antoshechkin I."/>
            <person name="Mortazavi A."/>
            <person name="Wong G."/>
            <person name="Sternberg P.W."/>
        </authorList>
    </citation>
    <scope>NUCLEOTIDE SEQUENCE [LARGE SCALE GENOMIC DNA]</scope>
    <source>
        <strain evidence="2">MT8872</strain>
    </source>
</reference>
<name>A0A7E4W2D3_PANRE</name>
<protein>
    <submittedName>
        <fullName evidence="3">G_PROTEIN_RECEP_F1_2 domain-containing protein</fullName>
    </submittedName>
</protein>
<accession>A0A7E4W2D3</accession>
<reference evidence="3" key="2">
    <citation type="submission" date="2020-10" db="UniProtKB">
        <authorList>
            <consortium name="WormBaseParasite"/>
        </authorList>
    </citation>
    <scope>IDENTIFICATION</scope>
</reference>
<organism evidence="2 3">
    <name type="scientific">Panagrellus redivivus</name>
    <name type="common">Microworm</name>
    <dbReference type="NCBI Taxonomy" id="6233"/>
    <lineage>
        <taxon>Eukaryota</taxon>
        <taxon>Metazoa</taxon>
        <taxon>Ecdysozoa</taxon>
        <taxon>Nematoda</taxon>
        <taxon>Chromadorea</taxon>
        <taxon>Rhabditida</taxon>
        <taxon>Tylenchina</taxon>
        <taxon>Panagrolaimomorpha</taxon>
        <taxon>Panagrolaimoidea</taxon>
        <taxon>Panagrolaimidae</taxon>
        <taxon>Panagrellus</taxon>
    </lineage>
</organism>
<feature type="transmembrane region" description="Helical" evidence="1">
    <location>
        <begin position="99"/>
        <end position="123"/>
    </location>
</feature>
<dbReference type="Pfam" id="PF10317">
    <property type="entry name" value="7TM_GPCR_Srd"/>
    <property type="match status" value="1"/>
</dbReference>
<keyword evidence="1" id="KW-1133">Transmembrane helix</keyword>
<keyword evidence="1" id="KW-0472">Membrane</keyword>
<dbReference type="Proteomes" id="UP000492821">
    <property type="component" value="Unassembled WGS sequence"/>
</dbReference>
<feature type="transmembrane region" description="Helical" evidence="1">
    <location>
        <begin position="47"/>
        <end position="71"/>
    </location>
</feature>
<dbReference type="InterPro" id="IPR019421">
    <property type="entry name" value="7TM_GPCR_serpentine_rcpt_Srd"/>
</dbReference>
<dbReference type="WBParaSite" id="Pan_g6485.t2">
    <property type="protein sequence ID" value="Pan_g6485.t2"/>
    <property type="gene ID" value="Pan_g6485"/>
</dbReference>
<keyword evidence="2" id="KW-1185">Reference proteome</keyword>
<feature type="transmembrane region" description="Helical" evidence="1">
    <location>
        <begin position="129"/>
        <end position="155"/>
    </location>
</feature>